<proteinExistence type="predicted"/>
<reference evidence="1" key="1">
    <citation type="journal article" date="2020" name="Stud. Mycol.">
        <title>101 Dothideomycetes genomes: a test case for predicting lifestyles and emergence of pathogens.</title>
        <authorList>
            <person name="Haridas S."/>
            <person name="Albert R."/>
            <person name="Binder M."/>
            <person name="Bloem J."/>
            <person name="Labutti K."/>
            <person name="Salamov A."/>
            <person name="Andreopoulos B."/>
            <person name="Baker S."/>
            <person name="Barry K."/>
            <person name="Bills G."/>
            <person name="Bluhm B."/>
            <person name="Cannon C."/>
            <person name="Castanera R."/>
            <person name="Culley D."/>
            <person name="Daum C."/>
            <person name="Ezra D."/>
            <person name="Gonzalez J."/>
            <person name="Henrissat B."/>
            <person name="Kuo A."/>
            <person name="Liang C."/>
            <person name="Lipzen A."/>
            <person name="Lutzoni F."/>
            <person name="Magnuson J."/>
            <person name="Mondo S."/>
            <person name="Nolan M."/>
            <person name="Ohm R."/>
            <person name="Pangilinan J."/>
            <person name="Park H.-J."/>
            <person name="Ramirez L."/>
            <person name="Alfaro M."/>
            <person name="Sun H."/>
            <person name="Tritt A."/>
            <person name="Yoshinaga Y."/>
            <person name="Zwiers L.-H."/>
            <person name="Turgeon B."/>
            <person name="Goodwin S."/>
            <person name="Spatafora J."/>
            <person name="Crous P."/>
            <person name="Grigoriev I."/>
        </authorList>
    </citation>
    <scope>NUCLEOTIDE SEQUENCE</scope>
    <source>
        <strain evidence="1">CBS 123094</strain>
    </source>
</reference>
<organism evidence="1 2">
    <name type="scientific">Amniculicola lignicola CBS 123094</name>
    <dbReference type="NCBI Taxonomy" id="1392246"/>
    <lineage>
        <taxon>Eukaryota</taxon>
        <taxon>Fungi</taxon>
        <taxon>Dikarya</taxon>
        <taxon>Ascomycota</taxon>
        <taxon>Pezizomycotina</taxon>
        <taxon>Dothideomycetes</taxon>
        <taxon>Pleosporomycetidae</taxon>
        <taxon>Pleosporales</taxon>
        <taxon>Amniculicolaceae</taxon>
        <taxon>Amniculicola</taxon>
    </lineage>
</organism>
<protein>
    <submittedName>
        <fullName evidence="1">Uncharacterized protein</fullName>
    </submittedName>
</protein>
<accession>A0A6A5WLJ2</accession>
<dbReference type="Proteomes" id="UP000799779">
    <property type="component" value="Unassembled WGS sequence"/>
</dbReference>
<evidence type="ECO:0000313" key="2">
    <source>
        <dbReference type="Proteomes" id="UP000799779"/>
    </source>
</evidence>
<dbReference type="EMBL" id="ML977578">
    <property type="protein sequence ID" value="KAF2002377.1"/>
    <property type="molecule type" value="Genomic_DNA"/>
</dbReference>
<keyword evidence="2" id="KW-1185">Reference proteome</keyword>
<name>A0A6A5WLJ2_9PLEO</name>
<sequence length="158" mass="17638">MIFLLQARLIQRKNYPSQVLGLVMLCEAAMQRFCRHSWPPSWIKRRECRSPAPSRVAAEGAQLSIRALGPILHVSMSIGAGQTTHPPRLKPLSRDQSANSFHQDNIDSCSSTPCQGSQWSHAEVANSKIFQNIFDQGQILTNVASRPRPPVRLVVPFL</sequence>
<evidence type="ECO:0000313" key="1">
    <source>
        <dbReference type="EMBL" id="KAF2002377.1"/>
    </source>
</evidence>
<dbReference type="AlphaFoldDB" id="A0A6A5WLJ2"/>
<gene>
    <name evidence="1" type="ORF">P154DRAFT_148213</name>
</gene>